<dbReference type="EMBL" id="CP027792">
    <property type="protein sequence ID" value="AVP56999.1"/>
    <property type="molecule type" value="Genomic_DNA"/>
</dbReference>
<dbReference type="SMART" id="SM00732">
    <property type="entry name" value="YqgFc"/>
    <property type="match status" value="1"/>
</dbReference>
<dbReference type="HAMAP" id="MF_00651">
    <property type="entry name" value="Nuclease_YqgF"/>
    <property type="match status" value="1"/>
</dbReference>
<keyword evidence="1 5" id="KW-0963">Cytoplasm</keyword>
<evidence type="ECO:0000256" key="5">
    <source>
        <dbReference type="HAMAP-Rule" id="MF_00651"/>
    </source>
</evidence>
<comment type="function">
    <text evidence="5">Could be a nuclease involved in processing of the 5'-end of pre-16S rRNA.</text>
</comment>
<dbReference type="OrthoDB" id="9796140at2"/>
<dbReference type="InterPro" id="IPR006641">
    <property type="entry name" value="YqgF/RNaseH-like_dom"/>
</dbReference>
<dbReference type="PANTHER" id="PTHR33317">
    <property type="entry name" value="POLYNUCLEOTIDYL TRANSFERASE, RIBONUCLEASE H-LIKE SUPERFAMILY PROTEIN"/>
    <property type="match status" value="1"/>
</dbReference>
<dbReference type="InterPro" id="IPR037027">
    <property type="entry name" value="YqgF/RNaseH-like_dom_sf"/>
</dbReference>
<gene>
    <name evidence="7" type="ORF">C7H73_04555</name>
</gene>
<evidence type="ECO:0000259" key="6">
    <source>
        <dbReference type="SMART" id="SM00732"/>
    </source>
</evidence>
<keyword evidence="2 5" id="KW-0690">Ribosome biogenesis</keyword>
<dbReference type="Proteomes" id="UP000241829">
    <property type="component" value="Chromosome"/>
</dbReference>
<evidence type="ECO:0000313" key="8">
    <source>
        <dbReference type="Proteomes" id="UP000241829"/>
    </source>
</evidence>
<dbReference type="CDD" id="cd16964">
    <property type="entry name" value="YqgF"/>
    <property type="match status" value="1"/>
</dbReference>
<name>A0A2P1NIV4_9BURK</name>
<dbReference type="InterPro" id="IPR012337">
    <property type="entry name" value="RNaseH-like_sf"/>
</dbReference>
<organism evidence="7 8">
    <name type="scientific">Pulveribacter suum</name>
    <dbReference type="NCBI Taxonomy" id="2116657"/>
    <lineage>
        <taxon>Bacteria</taxon>
        <taxon>Pseudomonadati</taxon>
        <taxon>Pseudomonadota</taxon>
        <taxon>Betaproteobacteria</taxon>
        <taxon>Burkholderiales</taxon>
        <taxon>Comamonadaceae</taxon>
        <taxon>Pulveribacter</taxon>
    </lineage>
</organism>
<dbReference type="InterPro" id="IPR005227">
    <property type="entry name" value="YqgF"/>
</dbReference>
<dbReference type="GO" id="GO:0005829">
    <property type="term" value="C:cytosol"/>
    <property type="evidence" value="ECO:0007669"/>
    <property type="project" value="TreeGrafter"/>
</dbReference>
<dbReference type="KEGG" id="melm:C7H73_04555"/>
<dbReference type="PANTHER" id="PTHR33317:SF4">
    <property type="entry name" value="POLYNUCLEOTIDYL TRANSFERASE, RIBONUCLEASE H-LIKE SUPERFAMILY PROTEIN"/>
    <property type="match status" value="1"/>
</dbReference>
<accession>A0A2P1NIV4</accession>
<dbReference type="GO" id="GO:0000967">
    <property type="term" value="P:rRNA 5'-end processing"/>
    <property type="evidence" value="ECO:0007669"/>
    <property type="project" value="UniProtKB-UniRule"/>
</dbReference>
<keyword evidence="3 5" id="KW-0540">Nuclease</keyword>
<comment type="similarity">
    <text evidence="5">Belongs to the YqgF HJR family.</text>
</comment>
<evidence type="ECO:0000256" key="4">
    <source>
        <dbReference type="ARBA" id="ARBA00022801"/>
    </source>
</evidence>
<comment type="subcellular location">
    <subcellularLocation>
        <location evidence="5">Cytoplasm</location>
    </subcellularLocation>
</comment>
<evidence type="ECO:0000256" key="2">
    <source>
        <dbReference type="ARBA" id="ARBA00022517"/>
    </source>
</evidence>
<dbReference type="NCBIfam" id="TIGR00250">
    <property type="entry name" value="RNAse_H_YqgF"/>
    <property type="match status" value="1"/>
</dbReference>
<dbReference type="Gene3D" id="3.30.420.140">
    <property type="entry name" value="YqgF/RNase H-like domain"/>
    <property type="match status" value="1"/>
</dbReference>
<protein>
    <recommendedName>
        <fullName evidence="5">Putative pre-16S rRNA nuclease</fullName>
        <ecNumber evidence="5">3.1.-.-</ecNumber>
    </recommendedName>
</protein>
<feature type="domain" description="YqgF/RNase H-like" evidence="6">
    <location>
        <begin position="22"/>
        <end position="122"/>
    </location>
</feature>
<dbReference type="Pfam" id="PF03652">
    <property type="entry name" value="RuvX"/>
    <property type="match status" value="1"/>
</dbReference>
<dbReference type="AlphaFoldDB" id="A0A2P1NIV4"/>
<dbReference type="SUPFAM" id="SSF53098">
    <property type="entry name" value="Ribonuclease H-like"/>
    <property type="match status" value="1"/>
</dbReference>
<keyword evidence="8" id="KW-1185">Reference proteome</keyword>
<evidence type="ECO:0000256" key="1">
    <source>
        <dbReference type="ARBA" id="ARBA00022490"/>
    </source>
</evidence>
<evidence type="ECO:0000256" key="3">
    <source>
        <dbReference type="ARBA" id="ARBA00022722"/>
    </source>
</evidence>
<sequence>MSGAPAAAVATPAADAVPPHFQTFLAFDFGAKRTGVAVGTRMLGTASPQATIRAEGADARFAQVAERIREWQPDALVVGIPVHPDGTAHENTERALKFSRQLRGRFGLPVYGVDERYSTTAALEDGARDADAGAACIILEQFLRSLPHDPS</sequence>
<keyword evidence="4 5" id="KW-0378">Hydrolase</keyword>
<dbReference type="GO" id="GO:0004518">
    <property type="term" value="F:nuclease activity"/>
    <property type="evidence" value="ECO:0007669"/>
    <property type="project" value="UniProtKB-KW"/>
</dbReference>
<dbReference type="GO" id="GO:0016788">
    <property type="term" value="F:hydrolase activity, acting on ester bonds"/>
    <property type="evidence" value="ECO:0007669"/>
    <property type="project" value="UniProtKB-UniRule"/>
</dbReference>
<dbReference type="EC" id="3.1.-.-" evidence="5"/>
<proteinExistence type="inferred from homology"/>
<reference evidence="8" key="1">
    <citation type="submission" date="2018-03" db="EMBL/GenBank/DDBJ databases">
        <title>Genome sequencing of Melaminivora sp. strain SC2-7.</title>
        <authorList>
            <person name="Kim S.-J."/>
            <person name="Heo J."/>
            <person name="Ahn J.-H."/>
            <person name="Kwon S.-W."/>
        </authorList>
    </citation>
    <scope>NUCLEOTIDE SEQUENCE [LARGE SCALE GENOMIC DNA]</scope>
    <source>
        <strain evidence="8">SC2-7</strain>
    </source>
</reference>
<dbReference type="RefSeq" id="WP_106845556.1">
    <property type="nucleotide sequence ID" value="NZ_CP027792.1"/>
</dbReference>
<evidence type="ECO:0000313" key="7">
    <source>
        <dbReference type="EMBL" id="AVP56999.1"/>
    </source>
</evidence>